<dbReference type="SMART" id="SM00460">
    <property type="entry name" value="TGc"/>
    <property type="match status" value="1"/>
</dbReference>
<dbReference type="KEGG" id="tem:JW646_04400"/>
<dbReference type="Pfam" id="PF01841">
    <property type="entry name" value="Transglut_core"/>
    <property type="match status" value="1"/>
</dbReference>
<proteinExistence type="predicted"/>
<dbReference type="GO" id="GO:0016020">
    <property type="term" value="C:membrane"/>
    <property type="evidence" value="ECO:0007669"/>
    <property type="project" value="UniProtKB-SubCell"/>
</dbReference>
<dbReference type="InterPro" id="IPR003961">
    <property type="entry name" value="FN3_dom"/>
</dbReference>
<dbReference type="InterPro" id="IPR038765">
    <property type="entry name" value="Papain-like_cys_pep_sf"/>
</dbReference>
<gene>
    <name evidence="2" type="ORF">JW646_04400</name>
</gene>
<dbReference type="InterPro" id="IPR013783">
    <property type="entry name" value="Ig-like_fold"/>
</dbReference>
<accession>A0AAX2ZHK0</accession>
<dbReference type="PROSITE" id="PS50853">
    <property type="entry name" value="FN3"/>
    <property type="match status" value="2"/>
</dbReference>
<feature type="domain" description="Fibronectin type-III" evidence="1">
    <location>
        <begin position="497"/>
        <end position="591"/>
    </location>
</feature>
<dbReference type="Gene3D" id="2.60.40.1080">
    <property type="match status" value="1"/>
</dbReference>
<dbReference type="SMART" id="SM00060">
    <property type="entry name" value="FN3"/>
    <property type="match status" value="3"/>
</dbReference>
<organism evidence="2 3">
    <name type="scientific">Terrisporobacter hibernicus</name>
    <dbReference type="NCBI Taxonomy" id="2813371"/>
    <lineage>
        <taxon>Bacteria</taxon>
        <taxon>Bacillati</taxon>
        <taxon>Bacillota</taxon>
        <taxon>Clostridia</taxon>
        <taxon>Peptostreptococcales</taxon>
        <taxon>Peptostreptococcaceae</taxon>
        <taxon>Terrisporobacter</taxon>
    </lineage>
</organism>
<sequence>MKNLKKTISLFLCILLIFNLISIGNFNIFAENLNSDYKTNPKVISIGTSEDKVEVVKEPDGKIVNPLYQNVNIKTYSPKSSYKLYSNKVFSTKKEAANYLKEEMVKRSGTIEFTIKQKNNSSLYEDLFAMAVADNESANSSEGDYLLRHWSSYYVDWNDSKSNETKFTFEMEYLSTYKQEQRVDYEVKKVLDELNVYNEDEYTKTKAVHDFITENIVYDYALKKFSAYDGIVSKNVVCNGYATLTYKMMKDLGVKVRCITGYGGNDYHAWNIGKIGTKWYNIDNTWDAANGDNNYVYYTYFLRNNVEFPSHKRDDQFTTDEFNKSYPMSGTSYSKVDYNNEKFSLNKLQKTIGVGKSFELYGIQLSYGDAIQSFTSSNENVAKVDSKGNVTGVNLGYAIITAKTKKGKIATCNVKVRYDLGGCKVTKIGSGERFTSYSDNSRPSVVAVYNNKTLEEGKDYSLDYGENMLSGKGSITLVGIGSYTGKKNVTFKIYPNKVSGVKVLSSTTNSLNVRWDKEGGVTGYKIYRATSKDGKYTEVGKVSNKSSNTYTDKGLVSGKTYYYKIRAYKGVDKENLYGDYSSSFSGKTKYPSQVKNLKQVSSYKTSVKLSWDKSSYASGYRVYRTTSKSGAYKRVAELTGSTNTKFTDKKLTSGKTYYYKVRAYRKVGKNRDYGSYSTVLKTSTRCNTPVIASCTSSSIKNDVNKNGKVKISWKKVNGAYGYAIYRSESKNGNYKRINTIKSGSTLSAYDEGLKIGKTYYYKINAYRTADIGNVYSYYSNIKYAKVK</sequence>
<dbReference type="SMART" id="SM00635">
    <property type="entry name" value="BID_2"/>
    <property type="match status" value="1"/>
</dbReference>
<reference evidence="2 3" key="1">
    <citation type="journal article" date="2023" name="Int. J. Syst. Evol. Microbiol.">
        <title>Terrisporobacter hibernicus sp. nov., isolated from bovine faeces in Northern Ireland.</title>
        <authorList>
            <person name="Mitchell M."/>
            <person name="Nguyen S.V."/>
            <person name="Connor M."/>
            <person name="Fairley D.J."/>
            <person name="Donoghue O."/>
            <person name="Marshall H."/>
            <person name="Koolman L."/>
            <person name="McMullan G."/>
            <person name="Schaffer K.E."/>
            <person name="McGrath J.W."/>
            <person name="Fanning S."/>
        </authorList>
    </citation>
    <scope>NUCLEOTIDE SEQUENCE [LARGE SCALE GENOMIC DNA]</scope>
    <source>
        <strain evidence="2 3">MCA3</strain>
    </source>
</reference>
<dbReference type="Proteomes" id="UP001198983">
    <property type="component" value="Chromosome"/>
</dbReference>
<dbReference type="SUPFAM" id="SSF54001">
    <property type="entry name" value="Cysteine proteinases"/>
    <property type="match status" value="1"/>
</dbReference>
<dbReference type="SUPFAM" id="SSF49265">
    <property type="entry name" value="Fibronectin type III"/>
    <property type="match status" value="2"/>
</dbReference>
<dbReference type="AlphaFoldDB" id="A0AAX2ZHK0"/>
<evidence type="ECO:0000313" key="3">
    <source>
        <dbReference type="Proteomes" id="UP001198983"/>
    </source>
</evidence>
<dbReference type="InterPro" id="IPR003343">
    <property type="entry name" value="Big_2"/>
</dbReference>
<dbReference type="InterPro" id="IPR036116">
    <property type="entry name" value="FN3_sf"/>
</dbReference>
<evidence type="ECO:0000313" key="2">
    <source>
        <dbReference type="EMBL" id="UEL48703.1"/>
    </source>
</evidence>
<dbReference type="Pfam" id="PF02368">
    <property type="entry name" value="Big_2"/>
    <property type="match status" value="1"/>
</dbReference>
<dbReference type="EMBL" id="CP081135">
    <property type="protein sequence ID" value="UEL48703.1"/>
    <property type="molecule type" value="Genomic_DNA"/>
</dbReference>
<keyword evidence="3" id="KW-1185">Reference proteome</keyword>
<dbReference type="InterPro" id="IPR008964">
    <property type="entry name" value="Invasin/intimin_cell_adhesion"/>
</dbReference>
<feature type="domain" description="Fibronectin type-III" evidence="1">
    <location>
        <begin position="593"/>
        <end position="691"/>
    </location>
</feature>
<dbReference type="PANTHER" id="PTHR46957:SF3">
    <property type="entry name" value="CYTOKINE RECEPTOR"/>
    <property type="match status" value="1"/>
</dbReference>
<dbReference type="InterPro" id="IPR050713">
    <property type="entry name" value="RTP_Phos/Ushers"/>
</dbReference>
<dbReference type="Gene3D" id="2.60.40.10">
    <property type="entry name" value="Immunoglobulins"/>
    <property type="match status" value="3"/>
</dbReference>
<protein>
    <submittedName>
        <fullName evidence="2">Fibronectin type III domain-containing protein</fullName>
    </submittedName>
</protein>
<dbReference type="InterPro" id="IPR002931">
    <property type="entry name" value="Transglutaminase-like"/>
</dbReference>
<dbReference type="SUPFAM" id="SSF49373">
    <property type="entry name" value="Invasin/intimin cell-adhesion fragments"/>
    <property type="match status" value="1"/>
</dbReference>
<dbReference type="Gene3D" id="3.10.620.30">
    <property type="match status" value="1"/>
</dbReference>
<dbReference type="RefSeq" id="WP_228416731.1">
    <property type="nucleotide sequence ID" value="NZ_CP081135.1"/>
</dbReference>
<dbReference type="CDD" id="cd00063">
    <property type="entry name" value="FN3"/>
    <property type="match status" value="2"/>
</dbReference>
<dbReference type="Pfam" id="PF00041">
    <property type="entry name" value="fn3"/>
    <property type="match status" value="1"/>
</dbReference>
<name>A0AAX2ZHK0_9FIRM</name>
<evidence type="ECO:0000259" key="1">
    <source>
        <dbReference type="PROSITE" id="PS50853"/>
    </source>
</evidence>
<dbReference type="PANTHER" id="PTHR46957">
    <property type="entry name" value="CYTOKINE RECEPTOR"/>
    <property type="match status" value="1"/>
</dbReference>